<name>A0A0F9BL59_9ZZZZ</name>
<comment type="caution">
    <text evidence="1">The sequence shown here is derived from an EMBL/GenBank/DDBJ whole genome shotgun (WGS) entry which is preliminary data.</text>
</comment>
<accession>A0A0F9BL59</accession>
<protein>
    <submittedName>
        <fullName evidence="1">Uncharacterized protein</fullName>
    </submittedName>
</protein>
<evidence type="ECO:0000313" key="1">
    <source>
        <dbReference type="EMBL" id="KKK85126.1"/>
    </source>
</evidence>
<sequence>MRKPVVGETLFLVDPGPDVHDGVPCTVYKVGRKYFYVREDGWRDLKFCIDSWREVVKWGVAKNLLFESEQAYLSERIRDRATRILVKRLQERKFDFGEILDAYTALGLCLVHEEEIEGDYDG</sequence>
<proteinExistence type="predicted"/>
<reference evidence="1" key="1">
    <citation type="journal article" date="2015" name="Nature">
        <title>Complex archaea that bridge the gap between prokaryotes and eukaryotes.</title>
        <authorList>
            <person name="Spang A."/>
            <person name="Saw J.H."/>
            <person name="Jorgensen S.L."/>
            <person name="Zaremba-Niedzwiedzka K."/>
            <person name="Martijn J."/>
            <person name="Lind A.E."/>
            <person name="van Eijk R."/>
            <person name="Schleper C."/>
            <person name="Guy L."/>
            <person name="Ettema T.J."/>
        </authorList>
    </citation>
    <scope>NUCLEOTIDE SEQUENCE</scope>
</reference>
<dbReference type="EMBL" id="LAZR01051454">
    <property type="protein sequence ID" value="KKK85126.1"/>
    <property type="molecule type" value="Genomic_DNA"/>
</dbReference>
<dbReference type="InterPro" id="IPR056982">
    <property type="entry name" value="Phage_ProQ_C-like"/>
</dbReference>
<dbReference type="Pfam" id="PF24203">
    <property type="entry name" value="Phage_ProQ_C_like"/>
    <property type="match status" value="1"/>
</dbReference>
<gene>
    <name evidence="1" type="ORF">LCGC14_2776420</name>
</gene>
<dbReference type="AlphaFoldDB" id="A0A0F9BL59"/>
<organism evidence="1">
    <name type="scientific">marine sediment metagenome</name>
    <dbReference type="NCBI Taxonomy" id="412755"/>
    <lineage>
        <taxon>unclassified sequences</taxon>
        <taxon>metagenomes</taxon>
        <taxon>ecological metagenomes</taxon>
    </lineage>
</organism>